<accession>A0ACB6RGF3</accession>
<dbReference type="Proteomes" id="UP000799755">
    <property type="component" value="Unassembled WGS sequence"/>
</dbReference>
<evidence type="ECO:0000313" key="1">
    <source>
        <dbReference type="EMBL" id="KAF2477582.1"/>
    </source>
</evidence>
<evidence type="ECO:0000313" key="2">
    <source>
        <dbReference type="Proteomes" id="UP000799755"/>
    </source>
</evidence>
<proteinExistence type="predicted"/>
<keyword evidence="2" id="KW-1185">Reference proteome</keyword>
<sequence>MTERSPPFEIPLEPQSACIKGSLPFPPLRQQWGHYHKSLHDRNLSSDKPCSLPISAKNLFASFRLLISGLLTPHRLQPPQAPSLNIQCVPSSLQSFQLVTPYLIMGLSCFEQLGPHHLNGDNERALTSCLRRLRSSTQSFRYSRQPPQTPFQNFTTLPRPGALTLEELVLNVEQEVVLASLCVLHQPANFHRRSQNADHKMQTIPLHQKRTAHRSEPPNASALAGLYGLRLLAPAWTRRINNARWCFNYPLFPNYRIYVAYKSLGFVVWKPKMHAVRRIASVHRHESFLTTVTMVHKLVDEVILLDLVTAQCAHPSWIARGDITCYLHYWPFDIKS</sequence>
<comment type="caution">
    <text evidence="1">The sequence shown here is derived from an EMBL/GenBank/DDBJ whole genome shotgun (WGS) entry which is preliminary data.</text>
</comment>
<organism evidence="1 2">
    <name type="scientific">Lindgomyces ingoldianus</name>
    <dbReference type="NCBI Taxonomy" id="673940"/>
    <lineage>
        <taxon>Eukaryota</taxon>
        <taxon>Fungi</taxon>
        <taxon>Dikarya</taxon>
        <taxon>Ascomycota</taxon>
        <taxon>Pezizomycotina</taxon>
        <taxon>Dothideomycetes</taxon>
        <taxon>Pleosporomycetidae</taxon>
        <taxon>Pleosporales</taxon>
        <taxon>Lindgomycetaceae</taxon>
        <taxon>Lindgomyces</taxon>
    </lineage>
</organism>
<reference evidence="1" key="1">
    <citation type="journal article" date="2020" name="Stud. Mycol.">
        <title>101 Dothideomycetes genomes: a test case for predicting lifestyles and emergence of pathogens.</title>
        <authorList>
            <person name="Haridas S."/>
            <person name="Albert R."/>
            <person name="Binder M."/>
            <person name="Bloem J."/>
            <person name="Labutti K."/>
            <person name="Salamov A."/>
            <person name="Andreopoulos B."/>
            <person name="Baker S."/>
            <person name="Barry K."/>
            <person name="Bills G."/>
            <person name="Bluhm B."/>
            <person name="Cannon C."/>
            <person name="Castanera R."/>
            <person name="Culley D."/>
            <person name="Daum C."/>
            <person name="Ezra D."/>
            <person name="Gonzalez J."/>
            <person name="Henrissat B."/>
            <person name="Kuo A."/>
            <person name="Liang C."/>
            <person name="Lipzen A."/>
            <person name="Lutzoni F."/>
            <person name="Magnuson J."/>
            <person name="Mondo S."/>
            <person name="Nolan M."/>
            <person name="Ohm R."/>
            <person name="Pangilinan J."/>
            <person name="Park H.-J."/>
            <person name="Ramirez L."/>
            <person name="Alfaro M."/>
            <person name="Sun H."/>
            <person name="Tritt A."/>
            <person name="Yoshinaga Y."/>
            <person name="Zwiers L.-H."/>
            <person name="Turgeon B."/>
            <person name="Goodwin S."/>
            <person name="Spatafora J."/>
            <person name="Crous P."/>
            <person name="Grigoriev I."/>
        </authorList>
    </citation>
    <scope>NUCLEOTIDE SEQUENCE</scope>
    <source>
        <strain evidence="1">ATCC 200398</strain>
    </source>
</reference>
<name>A0ACB6RGF3_9PLEO</name>
<dbReference type="EMBL" id="MU003492">
    <property type="protein sequence ID" value="KAF2477582.1"/>
    <property type="molecule type" value="Genomic_DNA"/>
</dbReference>
<protein>
    <submittedName>
        <fullName evidence="1">Uncharacterized protein</fullName>
    </submittedName>
</protein>
<gene>
    <name evidence="1" type="ORF">BDR25DRAFT_347911</name>
</gene>